<evidence type="ECO:0000313" key="4">
    <source>
        <dbReference type="EMBL" id="CAG9334415.1"/>
    </source>
</evidence>
<dbReference type="EMBL" id="CAJZBQ010000058">
    <property type="protein sequence ID" value="CAG9334415.1"/>
    <property type="molecule type" value="Genomic_DNA"/>
</dbReference>
<dbReference type="InterPro" id="IPR006140">
    <property type="entry name" value="D-isomer_DH_NAD-bd"/>
</dbReference>
<comment type="caution">
    <text evidence="4">The sequence shown here is derived from an EMBL/GenBank/DDBJ whole genome shotgun (WGS) entry which is preliminary data.</text>
</comment>
<dbReference type="Pfam" id="PF02826">
    <property type="entry name" value="2-Hacid_dh_C"/>
    <property type="match status" value="1"/>
</dbReference>
<dbReference type="GO" id="GO:0051287">
    <property type="term" value="F:NAD binding"/>
    <property type="evidence" value="ECO:0007669"/>
    <property type="project" value="InterPro"/>
</dbReference>
<dbReference type="SUPFAM" id="SSF51735">
    <property type="entry name" value="NAD(P)-binding Rossmann-fold domains"/>
    <property type="match status" value="1"/>
</dbReference>
<keyword evidence="2" id="KW-0520">NAD</keyword>
<dbReference type="PANTHER" id="PTHR43333:SF1">
    <property type="entry name" value="D-ISOMER SPECIFIC 2-HYDROXYACID DEHYDROGENASE NAD-BINDING DOMAIN-CONTAINING PROTEIN"/>
    <property type="match status" value="1"/>
</dbReference>
<sequence length="327" mass="37132">MNAEHVISVLISMRSYHLIPRLLEYSTFYPQLKIECYKQFEEFQSSDQWGYTDVLVLFGKIQPNHVDECVRSNPLKWIHAFSTGVRSFLTEELISSPVPFTNTKGVYDFSLSEYCLGAMLYFNKKIETLRLQKDKKLFCPFNMPTLSKSTIVILGYGSIGKSVARMCKMLNMSVIGIKRTKVEPDGIADQIFDMEKLHEILPSADFLFMALPSTRMTNNVIAEREIALMKKTAVIINVGRGDSINERDLVNALHNRSIAGAALDVFWNEPIPQNSPLWNAPNLLISPHNGGMTLISEENRMKCFKDNLESFLNGRQLTSIVDKAKGY</sequence>
<organism evidence="4 5">
    <name type="scientific">Blepharisma stoltei</name>
    <dbReference type="NCBI Taxonomy" id="1481888"/>
    <lineage>
        <taxon>Eukaryota</taxon>
        <taxon>Sar</taxon>
        <taxon>Alveolata</taxon>
        <taxon>Ciliophora</taxon>
        <taxon>Postciliodesmatophora</taxon>
        <taxon>Heterotrichea</taxon>
        <taxon>Heterotrichida</taxon>
        <taxon>Blepharismidae</taxon>
        <taxon>Blepharisma</taxon>
    </lineage>
</organism>
<dbReference type="Proteomes" id="UP001162131">
    <property type="component" value="Unassembled WGS sequence"/>
</dbReference>
<gene>
    <name evidence="4" type="ORF">BSTOLATCC_MIC61033</name>
</gene>
<proteinExistence type="predicted"/>
<dbReference type="InterPro" id="IPR036291">
    <property type="entry name" value="NAD(P)-bd_dom_sf"/>
</dbReference>
<evidence type="ECO:0000313" key="5">
    <source>
        <dbReference type="Proteomes" id="UP001162131"/>
    </source>
</evidence>
<evidence type="ECO:0000256" key="1">
    <source>
        <dbReference type="ARBA" id="ARBA00023002"/>
    </source>
</evidence>
<name>A0AAU9K7G7_9CILI</name>
<dbReference type="Gene3D" id="3.40.50.720">
    <property type="entry name" value="NAD(P)-binding Rossmann-like Domain"/>
    <property type="match status" value="2"/>
</dbReference>
<feature type="domain" description="D-isomer specific 2-hydroxyacid dehydrogenase NAD-binding" evidence="3">
    <location>
        <begin position="117"/>
        <end position="290"/>
    </location>
</feature>
<dbReference type="AlphaFoldDB" id="A0AAU9K7G7"/>
<reference evidence="4" key="1">
    <citation type="submission" date="2021-09" db="EMBL/GenBank/DDBJ databases">
        <authorList>
            <consortium name="AG Swart"/>
            <person name="Singh M."/>
            <person name="Singh A."/>
            <person name="Seah K."/>
            <person name="Emmerich C."/>
        </authorList>
    </citation>
    <scope>NUCLEOTIDE SEQUENCE</scope>
    <source>
        <strain evidence="4">ATCC30299</strain>
    </source>
</reference>
<protein>
    <recommendedName>
        <fullName evidence="3">D-isomer specific 2-hydroxyacid dehydrogenase NAD-binding domain-containing protein</fullName>
    </recommendedName>
</protein>
<keyword evidence="1" id="KW-0560">Oxidoreductase</keyword>
<evidence type="ECO:0000256" key="2">
    <source>
        <dbReference type="ARBA" id="ARBA00023027"/>
    </source>
</evidence>
<dbReference type="CDD" id="cd05300">
    <property type="entry name" value="2-Hacid_dh_1"/>
    <property type="match status" value="1"/>
</dbReference>
<dbReference type="PANTHER" id="PTHR43333">
    <property type="entry name" value="2-HACID_DH_C DOMAIN-CONTAINING PROTEIN"/>
    <property type="match status" value="1"/>
</dbReference>
<keyword evidence="5" id="KW-1185">Reference proteome</keyword>
<evidence type="ECO:0000259" key="3">
    <source>
        <dbReference type="Pfam" id="PF02826"/>
    </source>
</evidence>
<accession>A0AAU9K7G7</accession>
<dbReference type="GO" id="GO:0016491">
    <property type="term" value="F:oxidoreductase activity"/>
    <property type="evidence" value="ECO:0007669"/>
    <property type="project" value="UniProtKB-KW"/>
</dbReference>